<keyword evidence="1" id="KW-0614">Plasmid</keyword>
<proteinExistence type="predicted"/>
<geneLocation type="plasmid" evidence="1">
    <name>unnamed1</name>
</geneLocation>
<organism evidence="1">
    <name type="scientific">Acinetobacter sp. A1-4-2</name>
    <dbReference type="NCBI Taxonomy" id="3156489"/>
    <lineage>
        <taxon>Bacteria</taxon>
        <taxon>Pseudomonadati</taxon>
        <taxon>Pseudomonadota</taxon>
        <taxon>Gammaproteobacteria</taxon>
        <taxon>Moraxellales</taxon>
        <taxon>Moraxellaceae</taxon>
        <taxon>Acinetobacter</taxon>
    </lineage>
</organism>
<protein>
    <submittedName>
        <fullName evidence="1">Uncharacterized protein</fullName>
    </submittedName>
</protein>
<evidence type="ECO:0000313" key="1">
    <source>
        <dbReference type="EMBL" id="XBU17185.1"/>
    </source>
</evidence>
<sequence>MNHPDSNKKLHPWLKFLVELLSIRAGLHLQQSAQQKEYHRG</sequence>
<dbReference type="EMBL" id="CP157982">
    <property type="protein sequence ID" value="XBU17185.1"/>
    <property type="molecule type" value="Genomic_DNA"/>
</dbReference>
<gene>
    <name evidence="1" type="ORF">ABJ384_15485</name>
</gene>
<reference evidence="1" key="1">
    <citation type="submission" date="2024-06" db="EMBL/GenBank/DDBJ databases">
        <authorList>
            <person name="Song Z."/>
        </authorList>
    </citation>
    <scope>NUCLEOTIDE SEQUENCE</scope>
    <source>
        <strain evidence="1">A1-4-2</strain>
        <plasmid evidence="1">unnamed1</plasmid>
    </source>
</reference>
<dbReference type="RefSeq" id="WP_277343580.1">
    <property type="nucleotide sequence ID" value="NZ_CP157982.1"/>
</dbReference>
<accession>A0AAU7T1D0</accession>
<dbReference type="AlphaFoldDB" id="A0AAU7T1D0"/>
<name>A0AAU7T1D0_9GAMM</name>